<evidence type="ECO:0000256" key="7">
    <source>
        <dbReference type="SAM" id="Phobius"/>
    </source>
</evidence>
<dbReference type="InterPro" id="IPR003370">
    <property type="entry name" value="Chromate_transpt"/>
</dbReference>
<reference evidence="8 9" key="1">
    <citation type="submission" date="2023-10" db="EMBL/GenBank/DDBJ databases">
        <title>A novel Glycoside Hydrolase 43-Like Enzyme from Clostrdium boliviensis is an Endo-xylanase, and a Candidate for Xylooligosaccharides Production from Different Xylan Substrates.</title>
        <authorList>
            <person name="Alvarez M.T."/>
            <person name="Rocabado-Villegas L.R."/>
            <person name="Salas-Veizaga D.M."/>
            <person name="Linares-Pasten J.A."/>
            <person name="Gudmundsdottir E.E."/>
            <person name="Hreggvidsson G.O."/>
            <person name="Adlercreutz P."/>
            <person name="Nordberg Karlsson E."/>
        </authorList>
    </citation>
    <scope>NUCLEOTIDE SEQUENCE [LARGE SCALE GENOMIC DNA]</scope>
    <source>
        <strain evidence="8 9">E-1</strain>
    </source>
</reference>
<proteinExistence type="inferred from homology"/>
<evidence type="ECO:0000313" key="8">
    <source>
        <dbReference type="EMBL" id="MDW2796797.1"/>
    </source>
</evidence>
<accession>A0ABU4GKJ9</accession>
<dbReference type="PANTHER" id="PTHR43663">
    <property type="entry name" value="CHROMATE TRANSPORT PROTEIN-RELATED"/>
    <property type="match status" value="1"/>
</dbReference>
<dbReference type="InterPro" id="IPR052518">
    <property type="entry name" value="CHR_Transporter"/>
</dbReference>
<dbReference type="RefSeq" id="WP_318063061.1">
    <property type="nucleotide sequence ID" value="NZ_JAWONS010000099.1"/>
</dbReference>
<dbReference type="PANTHER" id="PTHR43663:SF1">
    <property type="entry name" value="CHROMATE TRANSPORTER"/>
    <property type="match status" value="1"/>
</dbReference>
<comment type="subcellular location">
    <subcellularLocation>
        <location evidence="1">Cell membrane</location>
        <topology evidence="1">Multi-pass membrane protein</topology>
    </subcellularLocation>
</comment>
<name>A0ABU4GKJ9_9CLOT</name>
<dbReference type="Proteomes" id="UP001276854">
    <property type="component" value="Unassembled WGS sequence"/>
</dbReference>
<feature type="transmembrane region" description="Helical" evidence="7">
    <location>
        <begin position="9"/>
        <end position="31"/>
    </location>
</feature>
<organism evidence="8 9">
    <name type="scientific">Clostridium boliviensis</name>
    <dbReference type="NCBI Taxonomy" id="318465"/>
    <lineage>
        <taxon>Bacteria</taxon>
        <taxon>Bacillati</taxon>
        <taxon>Bacillota</taxon>
        <taxon>Clostridia</taxon>
        <taxon>Eubacteriales</taxon>
        <taxon>Clostridiaceae</taxon>
        <taxon>Clostridium</taxon>
    </lineage>
</organism>
<keyword evidence="5 7" id="KW-1133">Transmembrane helix</keyword>
<dbReference type="EMBL" id="JAWONS010000099">
    <property type="protein sequence ID" value="MDW2796797.1"/>
    <property type="molecule type" value="Genomic_DNA"/>
</dbReference>
<dbReference type="Pfam" id="PF02417">
    <property type="entry name" value="Chromate_transp"/>
    <property type="match status" value="1"/>
</dbReference>
<protein>
    <submittedName>
        <fullName evidence="8">Chromate transporter</fullName>
    </submittedName>
</protein>
<keyword evidence="3" id="KW-1003">Cell membrane</keyword>
<evidence type="ECO:0000256" key="6">
    <source>
        <dbReference type="ARBA" id="ARBA00023136"/>
    </source>
</evidence>
<comment type="caution">
    <text evidence="8">The sequence shown here is derived from an EMBL/GenBank/DDBJ whole genome shotgun (WGS) entry which is preliminary data.</text>
</comment>
<evidence type="ECO:0000256" key="5">
    <source>
        <dbReference type="ARBA" id="ARBA00022989"/>
    </source>
</evidence>
<evidence type="ECO:0000256" key="2">
    <source>
        <dbReference type="ARBA" id="ARBA00005262"/>
    </source>
</evidence>
<gene>
    <name evidence="8" type="ORF">RZO55_04285</name>
</gene>
<keyword evidence="9" id="KW-1185">Reference proteome</keyword>
<evidence type="ECO:0000256" key="3">
    <source>
        <dbReference type="ARBA" id="ARBA00022475"/>
    </source>
</evidence>
<sequence>MNKKKLCKIFLSTLYLSAFTFGGGYVIVSLLKKKFVDELHWIDQQEMLDLVAIAQSAPGAIAVNGAVVVGYKLAGIPGILCAVAGAVIPPFVLLTVISFFYNSFKENLLIQAMLNGMKAGVGAVILSVVYDMGSDVVKEKDPMLLFLMAASFIAAYFYHVNVIFIILAAALAGICKTIVRKFRRGARL</sequence>
<comment type="similarity">
    <text evidence="2">Belongs to the chromate ion transporter (CHR) (TC 2.A.51) family.</text>
</comment>
<feature type="transmembrane region" description="Helical" evidence="7">
    <location>
        <begin position="163"/>
        <end position="179"/>
    </location>
</feature>
<evidence type="ECO:0000256" key="4">
    <source>
        <dbReference type="ARBA" id="ARBA00022692"/>
    </source>
</evidence>
<keyword evidence="6 7" id="KW-0472">Membrane</keyword>
<feature type="transmembrane region" description="Helical" evidence="7">
    <location>
        <begin position="108"/>
        <end position="130"/>
    </location>
</feature>
<feature type="transmembrane region" description="Helical" evidence="7">
    <location>
        <begin position="78"/>
        <end position="102"/>
    </location>
</feature>
<evidence type="ECO:0000313" key="9">
    <source>
        <dbReference type="Proteomes" id="UP001276854"/>
    </source>
</evidence>
<evidence type="ECO:0000256" key="1">
    <source>
        <dbReference type="ARBA" id="ARBA00004651"/>
    </source>
</evidence>
<keyword evidence="4 7" id="KW-0812">Transmembrane</keyword>